<keyword evidence="5" id="KW-0998">Cell outer membrane</keyword>
<keyword evidence="10" id="KW-1185">Reference proteome</keyword>
<dbReference type="CDD" id="cd08977">
    <property type="entry name" value="SusD"/>
    <property type="match status" value="1"/>
</dbReference>
<evidence type="ECO:0000256" key="6">
    <source>
        <dbReference type="SAM" id="SignalP"/>
    </source>
</evidence>
<evidence type="ECO:0000256" key="2">
    <source>
        <dbReference type="ARBA" id="ARBA00006275"/>
    </source>
</evidence>
<dbReference type="Gene3D" id="1.25.40.390">
    <property type="match status" value="1"/>
</dbReference>
<feature type="signal peptide" evidence="6">
    <location>
        <begin position="1"/>
        <end position="18"/>
    </location>
</feature>
<evidence type="ECO:0000259" key="8">
    <source>
        <dbReference type="Pfam" id="PF14322"/>
    </source>
</evidence>
<organism evidence="9 10">
    <name type="scientific">Polaribacter butkevichii</name>
    <dbReference type="NCBI Taxonomy" id="218490"/>
    <lineage>
        <taxon>Bacteria</taxon>
        <taxon>Pseudomonadati</taxon>
        <taxon>Bacteroidota</taxon>
        <taxon>Flavobacteriia</taxon>
        <taxon>Flavobacteriales</taxon>
        <taxon>Flavobacteriaceae</taxon>
    </lineage>
</organism>
<evidence type="ECO:0000256" key="5">
    <source>
        <dbReference type="ARBA" id="ARBA00023237"/>
    </source>
</evidence>
<dbReference type="OrthoDB" id="5694214at2"/>
<sequence length="443" mass="48319">MKKIYILILSMLFITACSTDLDQTPPNLAGADSLTDYDGVLNAAYFYQLGTVTPLAIMGDFRADNAFMFEAPYTEFDTYGPNLTTMEDQFFRPFYAASYKTILSANNVIENSTNATEVREAKFLRALAYFKLVKVFGAVTVNLSATPSTTDTSILVRQPAIDIYNNVIIPDLTDAMALDATIVEGRASKFAAQALLGKVYATMGNYVSAEPHLAAVVNGAESAGISLKENFKDIFGAANEIGNSEIIFSTQVSSSIEDEYSPASNFWNWFVGDDPKSDYPVDPDLIAAFDASDASGNTDLRREVTLSADGKTAIKFPKEGDLGPEHDWIEIRLADVILLYAEALNENGSTPVAITAALNQLNKIRKRAGLTNSTAITKEAVRTAIANERRLELAFEGHRWFDLVRTGTAQSVLGFTDPNYLLFPIPVSEILATRGVITQNTGY</sequence>
<comment type="subcellular location">
    <subcellularLocation>
        <location evidence="1">Cell outer membrane</location>
    </subcellularLocation>
</comment>
<dbReference type="Pfam" id="PF14322">
    <property type="entry name" value="SusD-like_3"/>
    <property type="match status" value="1"/>
</dbReference>
<evidence type="ECO:0000313" key="9">
    <source>
        <dbReference type="EMBL" id="PQJ69405.1"/>
    </source>
</evidence>
<comment type="similarity">
    <text evidence="2">Belongs to the SusD family.</text>
</comment>
<evidence type="ECO:0000256" key="1">
    <source>
        <dbReference type="ARBA" id="ARBA00004442"/>
    </source>
</evidence>
<feature type="domain" description="SusD-like N-terminal" evidence="8">
    <location>
        <begin position="76"/>
        <end position="200"/>
    </location>
</feature>
<proteinExistence type="inferred from homology"/>
<evidence type="ECO:0000256" key="4">
    <source>
        <dbReference type="ARBA" id="ARBA00023136"/>
    </source>
</evidence>
<dbReference type="PROSITE" id="PS51257">
    <property type="entry name" value="PROKAR_LIPOPROTEIN"/>
    <property type="match status" value="1"/>
</dbReference>
<dbReference type="InterPro" id="IPR012944">
    <property type="entry name" value="SusD_RagB_dom"/>
</dbReference>
<dbReference type="Proteomes" id="UP000247345">
    <property type="component" value="Unassembled WGS sequence"/>
</dbReference>
<keyword evidence="4" id="KW-0472">Membrane</keyword>
<comment type="caution">
    <text evidence="9">The sequence shown here is derived from an EMBL/GenBank/DDBJ whole genome shotgun (WGS) entry which is preliminary data.</text>
</comment>
<dbReference type="SUPFAM" id="SSF48452">
    <property type="entry name" value="TPR-like"/>
    <property type="match status" value="1"/>
</dbReference>
<evidence type="ECO:0000256" key="3">
    <source>
        <dbReference type="ARBA" id="ARBA00022729"/>
    </source>
</evidence>
<reference evidence="9 10" key="1">
    <citation type="submission" date="2016-12" db="EMBL/GenBank/DDBJ databases">
        <title>Trade-off between light-utilization and light-protection in marine flavobacteria.</title>
        <authorList>
            <person name="Kumagai Y."/>
            <person name="Yoshizawa S."/>
            <person name="Kogure K."/>
            <person name="Iwasaki W."/>
        </authorList>
    </citation>
    <scope>NUCLEOTIDE SEQUENCE [LARGE SCALE GENOMIC DNA]</scope>
    <source>
        <strain evidence="9 10">KCTC 12100</strain>
    </source>
</reference>
<keyword evidence="3 6" id="KW-0732">Signal</keyword>
<dbReference type="EMBL" id="MSCK01000002">
    <property type="protein sequence ID" value="PQJ69405.1"/>
    <property type="molecule type" value="Genomic_DNA"/>
</dbReference>
<gene>
    <name evidence="9" type="ORF">BTO14_15450</name>
</gene>
<accession>A0A2P6C904</accession>
<dbReference type="Pfam" id="PF07980">
    <property type="entry name" value="SusD_RagB"/>
    <property type="match status" value="1"/>
</dbReference>
<dbReference type="InterPro" id="IPR033985">
    <property type="entry name" value="SusD-like_N"/>
</dbReference>
<evidence type="ECO:0000313" key="10">
    <source>
        <dbReference type="Proteomes" id="UP000247345"/>
    </source>
</evidence>
<dbReference type="GO" id="GO:0009279">
    <property type="term" value="C:cell outer membrane"/>
    <property type="evidence" value="ECO:0007669"/>
    <property type="project" value="UniProtKB-SubCell"/>
</dbReference>
<evidence type="ECO:0000259" key="7">
    <source>
        <dbReference type="Pfam" id="PF07980"/>
    </source>
</evidence>
<dbReference type="RefSeq" id="WP_105050335.1">
    <property type="nucleotide sequence ID" value="NZ_CP150661.1"/>
</dbReference>
<feature type="chain" id="PRO_5015110120" evidence="6">
    <location>
        <begin position="19"/>
        <end position="443"/>
    </location>
</feature>
<protein>
    <submittedName>
        <fullName evidence="9">RagB/SusD family nutrient uptake outer membrane protein</fullName>
    </submittedName>
</protein>
<dbReference type="AlphaFoldDB" id="A0A2P6C904"/>
<name>A0A2P6C904_9FLAO</name>
<feature type="domain" description="RagB/SusD" evidence="7">
    <location>
        <begin position="325"/>
        <end position="412"/>
    </location>
</feature>
<dbReference type="InterPro" id="IPR011990">
    <property type="entry name" value="TPR-like_helical_dom_sf"/>
</dbReference>